<dbReference type="SUPFAM" id="SSF51395">
    <property type="entry name" value="FMN-linked oxidoreductases"/>
    <property type="match status" value="1"/>
</dbReference>
<dbReference type="InterPro" id="IPR013785">
    <property type="entry name" value="Aldolase_TIM"/>
</dbReference>
<reference evidence="6" key="1">
    <citation type="submission" date="2023-07" db="EMBL/GenBank/DDBJ databases">
        <title>Sorghum-associated microbial communities from plants grown in Nebraska, USA.</title>
        <authorList>
            <person name="Schachtman D."/>
        </authorList>
    </citation>
    <scope>NUCLEOTIDE SEQUENCE</scope>
    <source>
        <strain evidence="6">DS2795</strain>
    </source>
</reference>
<comment type="cofactor">
    <cofactor evidence="1">
        <name>FMN</name>
        <dbReference type="ChEBI" id="CHEBI:58210"/>
    </cofactor>
</comment>
<dbReference type="RefSeq" id="WP_307636293.1">
    <property type="nucleotide sequence ID" value="NZ_JAUSRR010000003.1"/>
</dbReference>
<dbReference type="GO" id="GO:0016853">
    <property type="term" value="F:isomerase activity"/>
    <property type="evidence" value="ECO:0007669"/>
    <property type="project" value="UniProtKB-KW"/>
</dbReference>
<gene>
    <name evidence="6" type="ORF">J2W25_001712</name>
</gene>
<proteinExistence type="predicted"/>
<protein>
    <submittedName>
        <fullName evidence="6">Isopentenyl diphosphate isomerase/L-lactate dehydrogenase-like FMN-dependent dehydrogenase</fullName>
    </submittedName>
</protein>
<feature type="domain" description="FMN hydroxy acid dehydrogenase" evidence="5">
    <location>
        <begin position="1"/>
        <end position="113"/>
    </location>
</feature>
<evidence type="ECO:0000313" key="7">
    <source>
        <dbReference type="Proteomes" id="UP001244295"/>
    </source>
</evidence>
<keyword evidence="4" id="KW-0560">Oxidoreductase</keyword>
<dbReference type="EMBL" id="JAUSRR010000003">
    <property type="protein sequence ID" value="MDP9922691.1"/>
    <property type="molecule type" value="Genomic_DNA"/>
</dbReference>
<dbReference type="AlphaFoldDB" id="A0AAW8DSZ1"/>
<dbReference type="GO" id="GO:0009060">
    <property type="term" value="P:aerobic respiration"/>
    <property type="evidence" value="ECO:0007669"/>
    <property type="project" value="TreeGrafter"/>
</dbReference>
<dbReference type="Pfam" id="PF01070">
    <property type="entry name" value="FMN_dh"/>
    <property type="match status" value="1"/>
</dbReference>
<evidence type="ECO:0000256" key="2">
    <source>
        <dbReference type="ARBA" id="ARBA00022630"/>
    </source>
</evidence>
<keyword evidence="2" id="KW-0285">Flavoprotein</keyword>
<dbReference type="GO" id="GO:0004459">
    <property type="term" value="F:L-lactate dehydrogenase (NAD+) activity"/>
    <property type="evidence" value="ECO:0007669"/>
    <property type="project" value="TreeGrafter"/>
</dbReference>
<keyword evidence="3" id="KW-0288">FMN</keyword>
<accession>A0AAW8DSZ1</accession>
<evidence type="ECO:0000256" key="3">
    <source>
        <dbReference type="ARBA" id="ARBA00022643"/>
    </source>
</evidence>
<organism evidence="6 7">
    <name type="scientific">Variovorax boronicumulans</name>
    <dbReference type="NCBI Taxonomy" id="436515"/>
    <lineage>
        <taxon>Bacteria</taxon>
        <taxon>Pseudomonadati</taxon>
        <taxon>Pseudomonadota</taxon>
        <taxon>Betaproteobacteria</taxon>
        <taxon>Burkholderiales</taxon>
        <taxon>Comamonadaceae</taxon>
        <taxon>Variovorax</taxon>
    </lineage>
</organism>
<name>A0AAW8DSZ1_9BURK</name>
<dbReference type="PANTHER" id="PTHR10578:SF107">
    <property type="entry name" value="2-HYDROXYACID OXIDASE 1"/>
    <property type="match status" value="1"/>
</dbReference>
<evidence type="ECO:0000256" key="4">
    <source>
        <dbReference type="ARBA" id="ARBA00023002"/>
    </source>
</evidence>
<sequence length="113" mass="12546">MLLNIEDYRRGARAVLPRFVHDYIEGSADDGHCMRRNAGDLSAIELTPRVLRVLRDTTQLDTSVEVFGRKWALPFGIAPTGLNGLVRPEGDRLLAAAAGERCAHEPAYPSFRK</sequence>
<dbReference type="PANTHER" id="PTHR10578">
    <property type="entry name" value="S -2-HYDROXY-ACID OXIDASE-RELATED"/>
    <property type="match status" value="1"/>
</dbReference>
<comment type="caution">
    <text evidence="6">The sequence shown here is derived from an EMBL/GenBank/DDBJ whole genome shotgun (WGS) entry which is preliminary data.</text>
</comment>
<dbReference type="GO" id="GO:0005886">
    <property type="term" value="C:plasma membrane"/>
    <property type="evidence" value="ECO:0007669"/>
    <property type="project" value="TreeGrafter"/>
</dbReference>
<dbReference type="InterPro" id="IPR037396">
    <property type="entry name" value="FMN_HAD"/>
</dbReference>
<dbReference type="PROSITE" id="PS51349">
    <property type="entry name" value="FMN_HYDROXY_ACID_DH_2"/>
    <property type="match status" value="1"/>
</dbReference>
<evidence type="ECO:0000256" key="1">
    <source>
        <dbReference type="ARBA" id="ARBA00001917"/>
    </source>
</evidence>
<keyword evidence="6" id="KW-0413">Isomerase</keyword>
<dbReference type="InterPro" id="IPR000262">
    <property type="entry name" value="FMN-dep_DH"/>
</dbReference>
<dbReference type="Gene3D" id="3.20.20.70">
    <property type="entry name" value="Aldolase class I"/>
    <property type="match status" value="1"/>
</dbReference>
<evidence type="ECO:0000259" key="5">
    <source>
        <dbReference type="PROSITE" id="PS51349"/>
    </source>
</evidence>
<evidence type="ECO:0000313" key="6">
    <source>
        <dbReference type="EMBL" id="MDP9922691.1"/>
    </source>
</evidence>
<dbReference type="Proteomes" id="UP001244295">
    <property type="component" value="Unassembled WGS sequence"/>
</dbReference>